<dbReference type="HOGENOM" id="CLU_164795_0_0_6"/>
<protein>
    <recommendedName>
        <fullName evidence="3">YceK/YidQ family lipoprotein</fullName>
    </recommendedName>
</protein>
<evidence type="ECO:0008006" key="3">
    <source>
        <dbReference type="Google" id="ProtNLM"/>
    </source>
</evidence>
<name>D4BDD5_9ENTR</name>
<dbReference type="Pfam" id="PF07119">
    <property type="entry name" value="DUF1375"/>
    <property type="match status" value="1"/>
</dbReference>
<comment type="caution">
    <text evidence="1">The sequence shown here is derived from an EMBL/GenBank/DDBJ whole genome shotgun (WGS) entry which is preliminary data.</text>
</comment>
<organism evidence="1 2">
    <name type="scientific">Citrobacter youngae ATCC 29220</name>
    <dbReference type="NCBI Taxonomy" id="500640"/>
    <lineage>
        <taxon>Bacteria</taxon>
        <taxon>Pseudomonadati</taxon>
        <taxon>Pseudomonadota</taxon>
        <taxon>Gammaproteobacteria</taxon>
        <taxon>Enterobacterales</taxon>
        <taxon>Enterobacteriaceae</taxon>
        <taxon>Citrobacter</taxon>
        <taxon>Citrobacter freundii complex</taxon>
    </lineage>
</organism>
<proteinExistence type="predicted"/>
<evidence type="ECO:0000313" key="1">
    <source>
        <dbReference type="EMBL" id="EFE07984.1"/>
    </source>
</evidence>
<dbReference type="PROSITE" id="PS51257">
    <property type="entry name" value="PROKAR_LIPOPROTEIN"/>
    <property type="match status" value="1"/>
</dbReference>
<dbReference type="eggNOG" id="COG5645">
    <property type="taxonomic scope" value="Bacteria"/>
</dbReference>
<gene>
    <name evidence="1" type="ORF">CIT292_08502</name>
</gene>
<dbReference type="AlphaFoldDB" id="D4BDD5"/>
<evidence type="ECO:0000313" key="2">
    <source>
        <dbReference type="Proteomes" id="UP000003880"/>
    </source>
</evidence>
<reference evidence="1 2" key="1">
    <citation type="submission" date="2010-02" db="EMBL/GenBank/DDBJ databases">
        <authorList>
            <person name="Weinstock G."/>
            <person name="Sodergren E."/>
            <person name="Clifton S."/>
            <person name="Fulton L."/>
            <person name="Fulton B."/>
            <person name="Courtney L."/>
            <person name="Fronick C."/>
            <person name="Harrison M."/>
            <person name="Strong C."/>
            <person name="Farmer C."/>
            <person name="Delahaunty K."/>
            <person name="Markovic C."/>
            <person name="Hall O."/>
            <person name="Minx P."/>
            <person name="Tomlinson C."/>
            <person name="Mitreva M."/>
            <person name="Nelson J."/>
            <person name="Hou S."/>
            <person name="Wollam A."/>
            <person name="Pepin K.H."/>
            <person name="Johnson M."/>
            <person name="Bhonagiri V."/>
            <person name="Zhang X."/>
            <person name="Suruliraj S."/>
            <person name="Warren W."/>
            <person name="Chinwalla A."/>
            <person name="Mardis E.R."/>
            <person name="Wilson R.K."/>
        </authorList>
    </citation>
    <scope>NUCLEOTIDE SEQUENCE [LARGE SCALE GENOMIC DNA]</scope>
    <source>
        <strain evidence="1 2">ATCC 29220</strain>
    </source>
</reference>
<dbReference type="EMBL" id="ABWL02000009">
    <property type="protein sequence ID" value="EFE07984.1"/>
    <property type="molecule type" value="Genomic_DNA"/>
</dbReference>
<accession>D4BDD5</accession>
<dbReference type="Proteomes" id="UP000003880">
    <property type="component" value="Unassembled WGS sequence"/>
</dbReference>
<dbReference type="InterPro" id="IPR010780">
    <property type="entry name" value="DUF1375"/>
</dbReference>
<sequence length="101" mass="11279">MVKRGEKSGHGMSRKTVAIMALFISALLSGCGSINARTEGEDSNTYYVGTHHDIDKLKNPGAYDYNYFDLALLFIDVPLSFVADTVYAPFDYYHGPYKKTK</sequence>